<keyword evidence="7" id="KW-1185">Reference proteome</keyword>
<dbReference type="Gene3D" id="1.10.10.10">
    <property type="entry name" value="Winged helix-like DNA-binding domain superfamily/Winged helix DNA-binding domain"/>
    <property type="match status" value="1"/>
</dbReference>
<keyword evidence="3" id="KW-0804">Transcription</keyword>
<dbReference type="PROSITE" id="PS51077">
    <property type="entry name" value="HTH_ICLR"/>
    <property type="match status" value="1"/>
</dbReference>
<dbReference type="SUPFAM" id="SSF46785">
    <property type="entry name" value="Winged helix' DNA-binding domain"/>
    <property type="match status" value="1"/>
</dbReference>
<evidence type="ECO:0000256" key="1">
    <source>
        <dbReference type="ARBA" id="ARBA00023015"/>
    </source>
</evidence>
<evidence type="ECO:0000259" key="4">
    <source>
        <dbReference type="PROSITE" id="PS51077"/>
    </source>
</evidence>
<feature type="domain" description="IclR-ED" evidence="5">
    <location>
        <begin position="123"/>
        <end position="306"/>
    </location>
</feature>
<dbReference type="PROSITE" id="PS51078">
    <property type="entry name" value="ICLR_ED"/>
    <property type="match status" value="1"/>
</dbReference>
<dbReference type="InterPro" id="IPR036390">
    <property type="entry name" value="WH_DNA-bd_sf"/>
</dbReference>
<dbReference type="SUPFAM" id="SSF55781">
    <property type="entry name" value="GAF domain-like"/>
    <property type="match status" value="1"/>
</dbReference>
<dbReference type="PANTHER" id="PTHR30136:SF24">
    <property type="entry name" value="HTH-TYPE TRANSCRIPTIONAL REPRESSOR ALLR"/>
    <property type="match status" value="1"/>
</dbReference>
<dbReference type="AlphaFoldDB" id="A0A367FPJ4"/>
<dbReference type="InterPro" id="IPR005471">
    <property type="entry name" value="Tscrpt_reg_IclR_N"/>
</dbReference>
<dbReference type="Pfam" id="PF09339">
    <property type="entry name" value="HTH_IclR"/>
    <property type="match status" value="1"/>
</dbReference>
<evidence type="ECO:0000313" key="7">
    <source>
        <dbReference type="Proteomes" id="UP000253094"/>
    </source>
</evidence>
<dbReference type="GO" id="GO:0045892">
    <property type="term" value="P:negative regulation of DNA-templated transcription"/>
    <property type="evidence" value="ECO:0007669"/>
    <property type="project" value="TreeGrafter"/>
</dbReference>
<dbReference type="InterPro" id="IPR050707">
    <property type="entry name" value="HTH_MetabolicPath_Reg"/>
</dbReference>
<dbReference type="PANTHER" id="PTHR30136">
    <property type="entry name" value="HELIX-TURN-HELIX TRANSCRIPTIONAL REGULATOR, ICLR FAMILY"/>
    <property type="match status" value="1"/>
</dbReference>
<evidence type="ECO:0000256" key="2">
    <source>
        <dbReference type="ARBA" id="ARBA00023125"/>
    </source>
</evidence>
<dbReference type="InterPro" id="IPR036388">
    <property type="entry name" value="WH-like_DNA-bd_sf"/>
</dbReference>
<dbReference type="Pfam" id="PF01614">
    <property type="entry name" value="IclR_C"/>
    <property type="match status" value="1"/>
</dbReference>
<dbReference type="Proteomes" id="UP000253094">
    <property type="component" value="Unassembled WGS sequence"/>
</dbReference>
<protein>
    <submittedName>
        <fullName evidence="6">IclR family transcriptional regulator</fullName>
    </submittedName>
</protein>
<feature type="domain" description="HTH iclR-type" evidence="4">
    <location>
        <begin position="57"/>
        <end position="122"/>
    </location>
</feature>
<accession>A0A367FPJ4</accession>
<gene>
    <name evidence="6" type="ORF">DQ384_09840</name>
</gene>
<reference evidence="6 7" key="1">
    <citation type="submission" date="2018-06" db="EMBL/GenBank/DDBJ databases">
        <title>Sphaerisporangium craniellae sp. nov., isolated from a marine sponge in the South China Sea.</title>
        <authorList>
            <person name="Li L."/>
        </authorList>
    </citation>
    <scope>NUCLEOTIDE SEQUENCE [LARGE SCALE GENOMIC DNA]</scope>
    <source>
        <strain evidence="6 7">CCTCC AA 208026</strain>
    </source>
</reference>
<keyword evidence="1" id="KW-0805">Transcription regulation</keyword>
<evidence type="ECO:0000256" key="3">
    <source>
        <dbReference type="ARBA" id="ARBA00023163"/>
    </source>
</evidence>
<dbReference type="InterPro" id="IPR029016">
    <property type="entry name" value="GAF-like_dom_sf"/>
</dbReference>
<organism evidence="6 7">
    <name type="scientific">Sphaerisporangium album</name>
    <dbReference type="NCBI Taxonomy" id="509200"/>
    <lineage>
        <taxon>Bacteria</taxon>
        <taxon>Bacillati</taxon>
        <taxon>Actinomycetota</taxon>
        <taxon>Actinomycetes</taxon>
        <taxon>Streptosporangiales</taxon>
        <taxon>Streptosporangiaceae</taxon>
        <taxon>Sphaerisporangium</taxon>
    </lineage>
</organism>
<evidence type="ECO:0000313" key="6">
    <source>
        <dbReference type="EMBL" id="RCG31819.1"/>
    </source>
</evidence>
<sequence length="307" mass="32774">MFGITKRGYVIRNYGIGKFRTSRGYTSLYAHGLTAAFGDADNRSVTPNTDNADKYRVKSLDHALDVVEALAHGGREGLAVTEVATTVGMSKSSAYSILQTLLRRGFVASQGTGPTRRYRLGLSFAYLGDQVTSQTGLREIAMPYLEELTRVAGLTSRLAIFDEGYAVAIGRIDGPGTIRIAPFLGRRELPHATAIGKAMLATLDDEEVRAIIGAIGLPARGPNTIVDIDTLLHDLHRTAERGYAIDDEEDTAGVVCIGASVLDRTGTCVGAISVTALKHEMRADSAAEIGALVRRYAGTITTELGGR</sequence>
<dbReference type="InterPro" id="IPR011991">
    <property type="entry name" value="ArsR-like_HTH"/>
</dbReference>
<dbReference type="GO" id="GO:0003677">
    <property type="term" value="F:DNA binding"/>
    <property type="evidence" value="ECO:0007669"/>
    <property type="project" value="UniProtKB-KW"/>
</dbReference>
<name>A0A367FPJ4_9ACTN</name>
<dbReference type="GO" id="GO:0003700">
    <property type="term" value="F:DNA-binding transcription factor activity"/>
    <property type="evidence" value="ECO:0007669"/>
    <property type="project" value="TreeGrafter"/>
</dbReference>
<evidence type="ECO:0000259" key="5">
    <source>
        <dbReference type="PROSITE" id="PS51078"/>
    </source>
</evidence>
<keyword evidence="2" id="KW-0238">DNA-binding</keyword>
<proteinExistence type="predicted"/>
<dbReference type="Gene3D" id="3.30.450.40">
    <property type="match status" value="1"/>
</dbReference>
<dbReference type="InterPro" id="IPR014757">
    <property type="entry name" value="Tscrpt_reg_IclR_C"/>
</dbReference>
<dbReference type="EMBL" id="QOIL01000004">
    <property type="protein sequence ID" value="RCG31819.1"/>
    <property type="molecule type" value="Genomic_DNA"/>
</dbReference>
<dbReference type="SMART" id="SM00346">
    <property type="entry name" value="HTH_ICLR"/>
    <property type="match status" value="1"/>
</dbReference>
<comment type="caution">
    <text evidence="6">The sequence shown here is derived from an EMBL/GenBank/DDBJ whole genome shotgun (WGS) entry which is preliminary data.</text>
</comment>
<dbReference type="CDD" id="cd00090">
    <property type="entry name" value="HTH_ARSR"/>
    <property type="match status" value="1"/>
</dbReference>
<dbReference type="OrthoDB" id="8479143at2"/>